<sequence>MSAQTNQRTKKRNQLNVRLSDKSDFQLELIRMKKALNQTSALEVTIESYVDGLELSSEGLTWQDIWHADPAIREFRLLLCDRIWLEHNRQELRDFIKEHHEYFFFGGFGVRPNESAFKVFYSRKDEIMKYWRSGNGFDLNALHRTLQAELVRRGVQFARSESVDELMDTDQIAE</sequence>
<dbReference type="KEGG" id="acru:HHL28_16080"/>
<dbReference type="EMBL" id="CP051775">
    <property type="protein sequence ID" value="QJE74390.1"/>
    <property type="molecule type" value="Genomic_DNA"/>
</dbReference>
<proteinExistence type="predicted"/>
<accession>A0A858RA79</accession>
<reference evidence="1" key="1">
    <citation type="submission" date="2020-04" db="EMBL/GenBank/DDBJ databases">
        <title>A desert anoxygenic phototrophic bacterium fixes CO2 using RubisCO under aerobic conditions.</title>
        <authorList>
            <person name="Tang K."/>
        </authorList>
    </citation>
    <scope>NUCLEOTIDE SEQUENCE [LARGE SCALE GENOMIC DNA]</scope>
    <source>
        <strain evidence="1">MIMtkB3</strain>
    </source>
</reference>
<dbReference type="AlphaFoldDB" id="A0A858RA79"/>
<organism evidence="1 2">
    <name type="scientific">Aerophototrophica crusticola</name>
    <dbReference type="NCBI Taxonomy" id="1709002"/>
    <lineage>
        <taxon>Bacteria</taxon>
        <taxon>Pseudomonadati</taxon>
        <taxon>Pseudomonadota</taxon>
        <taxon>Alphaproteobacteria</taxon>
        <taxon>Rhodospirillales</taxon>
        <taxon>Rhodospirillaceae</taxon>
        <taxon>Aerophototrophica</taxon>
    </lineage>
</organism>
<dbReference type="Proteomes" id="UP000501891">
    <property type="component" value="Chromosome"/>
</dbReference>
<protein>
    <submittedName>
        <fullName evidence="1">Uncharacterized protein</fullName>
    </submittedName>
</protein>
<evidence type="ECO:0000313" key="1">
    <source>
        <dbReference type="EMBL" id="QJE74390.1"/>
    </source>
</evidence>
<name>A0A858RA79_9PROT</name>
<gene>
    <name evidence="1" type="ORF">HHL28_16080</name>
</gene>
<keyword evidence="2" id="KW-1185">Reference proteome</keyword>
<evidence type="ECO:0000313" key="2">
    <source>
        <dbReference type="Proteomes" id="UP000501891"/>
    </source>
</evidence>